<gene>
    <name evidence="2" type="ORF">GCM10010911_03790</name>
</gene>
<organism evidence="2 3">
    <name type="scientific">Paenibacillus nasutitermitis</name>
    <dbReference type="NCBI Taxonomy" id="1652958"/>
    <lineage>
        <taxon>Bacteria</taxon>
        <taxon>Bacillati</taxon>
        <taxon>Bacillota</taxon>
        <taxon>Bacilli</taxon>
        <taxon>Bacillales</taxon>
        <taxon>Paenibacillaceae</taxon>
        <taxon>Paenibacillus</taxon>
    </lineage>
</organism>
<dbReference type="GO" id="GO:0000166">
    <property type="term" value="F:nucleotide binding"/>
    <property type="evidence" value="ECO:0007669"/>
    <property type="project" value="InterPro"/>
</dbReference>
<dbReference type="RefSeq" id="WP_188988580.1">
    <property type="nucleotide sequence ID" value="NZ_BMHP01000001.1"/>
</dbReference>
<dbReference type="EMBL" id="BMHP01000001">
    <property type="protein sequence ID" value="GGD49525.1"/>
    <property type="molecule type" value="Genomic_DNA"/>
</dbReference>
<dbReference type="Pfam" id="PF01408">
    <property type="entry name" value="GFO_IDH_MocA"/>
    <property type="match status" value="1"/>
</dbReference>
<dbReference type="InterPro" id="IPR000683">
    <property type="entry name" value="Gfo/Idh/MocA-like_OxRdtase_N"/>
</dbReference>
<dbReference type="InterPro" id="IPR036291">
    <property type="entry name" value="NAD(P)-bd_dom_sf"/>
</dbReference>
<reference evidence="2" key="2">
    <citation type="submission" date="2020-09" db="EMBL/GenBank/DDBJ databases">
        <authorList>
            <person name="Sun Q."/>
            <person name="Zhou Y."/>
        </authorList>
    </citation>
    <scope>NUCLEOTIDE SEQUENCE</scope>
    <source>
        <strain evidence="2">CGMCC 1.15178</strain>
    </source>
</reference>
<feature type="domain" description="Gfo/Idh/MocA-like oxidoreductase N-terminal" evidence="1">
    <location>
        <begin position="53"/>
        <end position="134"/>
    </location>
</feature>
<protein>
    <submittedName>
        <fullName evidence="2">Dehydrogenase</fullName>
    </submittedName>
</protein>
<accession>A0A916YM93</accession>
<evidence type="ECO:0000313" key="3">
    <source>
        <dbReference type="Proteomes" id="UP000612456"/>
    </source>
</evidence>
<dbReference type="AlphaFoldDB" id="A0A916YM93"/>
<proteinExistence type="predicted"/>
<evidence type="ECO:0000313" key="2">
    <source>
        <dbReference type="EMBL" id="GGD49525.1"/>
    </source>
</evidence>
<comment type="caution">
    <text evidence="2">The sequence shown here is derived from an EMBL/GenBank/DDBJ whole genome shotgun (WGS) entry which is preliminary data.</text>
</comment>
<reference evidence="2" key="1">
    <citation type="journal article" date="2014" name="Int. J. Syst. Evol. Microbiol.">
        <title>Complete genome sequence of Corynebacterium casei LMG S-19264T (=DSM 44701T), isolated from a smear-ripened cheese.</title>
        <authorList>
            <consortium name="US DOE Joint Genome Institute (JGI-PGF)"/>
            <person name="Walter F."/>
            <person name="Albersmeier A."/>
            <person name="Kalinowski J."/>
            <person name="Ruckert C."/>
        </authorList>
    </citation>
    <scope>NUCLEOTIDE SEQUENCE</scope>
    <source>
        <strain evidence="2">CGMCC 1.15178</strain>
    </source>
</reference>
<name>A0A916YM93_9BACL</name>
<dbReference type="Gene3D" id="3.40.50.720">
    <property type="entry name" value="NAD(P)-binding Rossmann-like Domain"/>
    <property type="match status" value="1"/>
</dbReference>
<sequence>MNKELRIGMIGLDTSHCGLFTGLLNDSSHQHHVSGGRVTLAYPGGSADLHSSYSRVDGYTEEMRTKYGVSMAKTIEDVAGHSDAIFLTSVDGRVHLEQFAQIASYGKPVYINKPFVLSLRDAETIFELADKYKTAILSCSSLRYSDPLIQSLLPDERGQVIGADSFSCMPLEPTNPGWFWYGIHAVEMLYTALPTGCRKLRSYSDSRSEHVVGVWEDGRIGTVRGNRMDNHDYGITVHRESGSIAINPLGGSRPFYVNFVEEVMKMFQTGTTPLDPQITLEITRFMEAANESRISGAEVKIR</sequence>
<dbReference type="SUPFAM" id="SSF51735">
    <property type="entry name" value="NAD(P)-binding Rossmann-fold domains"/>
    <property type="match status" value="1"/>
</dbReference>
<keyword evidence="3" id="KW-1185">Reference proteome</keyword>
<evidence type="ECO:0000259" key="1">
    <source>
        <dbReference type="Pfam" id="PF01408"/>
    </source>
</evidence>
<dbReference type="Proteomes" id="UP000612456">
    <property type="component" value="Unassembled WGS sequence"/>
</dbReference>